<dbReference type="PATRIC" id="fig|1280954.3.peg.906"/>
<evidence type="ECO:0000313" key="3">
    <source>
        <dbReference type="EMBL" id="KCZ99614.1"/>
    </source>
</evidence>
<comment type="caution">
    <text evidence="3">The sequence shown here is derived from an EMBL/GenBank/DDBJ whole genome shotgun (WGS) entry which is preliminary data.</text>
</comment>
<evidence type="ECO:0000259" key="2">
    <source>
        <dbReference type="PROSITE" id="PS50056"/>
    </source>
</evidence>
<dbReference type="EMBL" id="ARYM01000004">
    <property type="protein sequence ID" value="KCZ99614.1"/>
    <property type="molecule type" value="Genomic_DNA"/>
</dbReference>
<dbReference type="InterPro" id="IPR000387">
    <property type="entry name" value="Tyr_Pase_dom"/>
</dbReference>
<dbReference type="PROSITE" id="PS00383">
    <property type="entry name" value="TYR_PHOSPHATASE_1"/>
    <property type="match status" value="1"/>
</dbReference>
<gene>
    <name evidence="3" type="ORF">HPO_04475</name>
</gene>
<dbReference type="SUPFAM" id="SSF52799">
    <property type="entry name" value="(Phosphotyrosine protein) phosphatases II"/>
    <property type="match status" value="1"/>
</dbReference>
<dbReference type="PANTHER" id="PTHR31126">
    <property type="entry name" value="TYROSINE-PROTEIN PHOSPHATASE"/>
    <property type="match status" value="1"/>
</dbReference>
<feature type="domain" description="Tyrosine specific protein phosphatases" evidence="2">
    <location>
        <begin position="92"/>
        <end position="116"/>
    </location>
</feature>
<dbReference type="eggNOG" id="COG2365">
    <property type="taxonomic scope" value="Bacteria"/>
</dbReference>
<keyword evidence="4" id="KW-1185">Reference proteome</keyword>
<dbReference type="AlphaFoldDB" id="A0A062VJ37"/>
<reference evidence="3 4" key="1">
    <citation type="journal article" date="2014" name="Antonie Van Leeuwenhoek">
        <title>Hyphomonas beringensis sp. nov. and Hyphomonas chukchiensis sp. nov., isolated from surface seawater of the Bering Sea and Chukchi Sea.</title>
        <authorList>
            <person name="Li C."/>
            <person name="Lai Q."/>
            <person name="Li G."/>
            <person name="Dong C."/>
            <person name="Wang J."/>
            <person name="Liao Y."/>
            <person name="Shao Z."/>
        </authorList>
    </citation>
    <scope>NUCLEOTIDE SEQUENCE [LARGE SCALE GENOMIC DNA]</scope>
    <source>
        <strain evidence="3 4">PS728</strain>
    </source>
</reference>
<dbReference type="InterPro" id="IPR029021">
    <property type="entry name" value="Prot-tyrosine_phosphatase-like"/>
</dbReference>
<evidence type="ECO:0000313" key="4">
    <source>
        <dbReference type="Proteomes" id="UP000027100"/>
    </source>
</evidence>
<dbReference type="InterPro" id="IPR016130">
    <property type="entry name" value="Tyr_Pase_AS"/>
</dbReference>
<dbReference type="Pfam" id="PF13350">
    <property type="entry name" value="Y_phosphatase3"/>
    <property type="match status" value="1"/>
</dbReference>
<dbReference type="Gene3D" id="3.90.190.10">
    <property type="entry name" value="Protein tyrosine phosphatase superfamily"/>
    <property type="match status" value="1"/>
</dbReference>
<dbReference type="PROSITE" id="PS50056">
    <property type="entry name" value="TYR_PHOSPHATASE_2"/>
    <property type="match status" value="1"/>
</dbReference>
<evidence type="ECO:0000256" key="1">
    <source>
        <dbReference type="ARBA" id="ARBA00009580"/>
    </source>
</evidence>
<organism evidence="3 4">
    <name type="scientific">Hyphomonas polymorpha PS728</name>
    <dbReference type="NCBI Taxonomy" id="1280954"/>
    <lineage>
        <taxon>Bacteria</taxon>
        <taxon>Pseudomonadati</taxon>
        <taxon>Pseudomonadota</taxon>
        <taxon>Alphaproteobacteria</taxon>
        <taxon>Hyphomonadales</taxon>
        <taxon>Hyphomonadaceae</taxon>
        <taxon>Hyphomonas</taxon>
    </lineage>
</organism>
<accession>A0A062VJ37</accession>
<comment type="similarity">
    <text evidence="1">Belongs to the protein-tyrosine phosphatase family.</text>
</comment>
<dbReference type="Proteomes" id="UP000027100">
    <property type="component" value="Unassembled WGS sequence"/>
</dbReference>
<dbReference type="GO" id="GO:0004721">
    <property type="term" value="F:phosphoprotein phosphatase activity"/>
    <property type="evidence" value="ECO:0007669"/>
    <property type="project" value="InterPro"/>
</dbReference>
<protein>
    <submittedName>
        <fullName evidence="3">Protein tyrosine/serine phosphatase</fullName>
    </submittedName>
</protein>
<dbReference type="STRING" id="1280954.HPO_04475"/>
<name>A0A062VJ37_9PROT</name>
<sequence>MERLRSLRLGLVLDIRSASEARDFPNTAVQEVCADVRQLNVGTDVKARGTFWDVLAQDCSPASVQALVHKIYRAIPVAVAPALSVYFDHVAGHPAPTLIHCTAGKDRTGVAVALLLEILGVTRDSIVADYLATQQTISGDKIESGARKFAEIAGRILPDESLRMLAGVRADFLEQSYAWIERKHLSTEAFLRMNAGLTEERLEAMRGALLEPTAHSEKAML</sequence>
<dbReference type="PANTHER" id="PTHR31126:SF1">
    <property type="entry name" value="TYROSINE SPECIFIC PROTEIN PHOSPHATASES DOMAIN-CONTAINING PROTEIN"/>
    <property type="match status" value="1"/>
</dbReference>
<dbReference type="InterPro" id="IPR026893">
    <property type="entry name" value="Tyr/Ser_Pase_IphP-type"/>
</dbReference>
<proteinExistence type="inferred from homology"/>